<feature type="region of interest" description="Disordered" evidence="1">
    <location>
        <begin position="31"/>
        <end position="87"/>
    </location>
</feature>
<feature type="region of interest" description="Disordered" evidence="1">
    <location>
        <begin position="367"/>
        <end position="434"/>
    </location>
</feature>
<dbReference type="GO" id="GO:0003964">
    <property type="term" value="F:RNA-directed DNA polymerase activity"/>
    <property type="evidence" value="ECO:0007669"/>
    <property type="project" value="UniProtKB-KW"/>
</dbReference>
<gene>
    <name evidence="2" type="primary">pol</name>
    <name evidence="2" type="ORF">EVAR_26749_1</name>
</gene>
<reference evidence="2 3" key="1">
    <citation type="journal article" date="2019" name="Commun. Biol.">
        <title>The bagworm genome reveals a unique fibroin gene that provides high tensile strength.</title>
        <authorList>
            <person name="Kono N."/>
            <person name="Nakamura H."/>
            <person name="Ohtoshi R."/>
            <person name="Tomita M."/>
            <person name="Numata K."/>
            <person name="Arakawa K."/>
        </authorList>
    </citation>
    <scope>NUCLEOTIDE SEQUENCE [LARGE SCALE GENOMIC DNA]</scope>
</reference>
<proteinExistence type="predicted"/>
<keyword evidence="2" id="KW-0808">Transferase</keyword>
<organism evidence="2 3">
    <name type="scientific">Eumeta variegata</name>
    <name type="common">Bagworm moth</name>
    <name type="synonym">Eumeta japonica</name>
    <dbReference type="NCBI Taxonomy" id="151549"/>
    <lineage>
        <taxon>Eukaryota</taxon>
        <taxon>Metazoa</taxon>
        <taxon>Ecdysozoa</taxon>
        <taxon>Arthropoda</taxon>
        <taxon>Hexapoda</taxon>
        <taxon>Insecta</taxon>
        <taxon>Pterygota</taxon>
        <taxon>Neoptera</taxon>
        <taxon>Endopterygota</taxon>
        <taxon>Lepidoptera</taxon>
        <taxon>Glossata</taxon>
        <taxon>Ditrysia</taxon>
        <taxon>Tineoidea</taxon>
        <taxon>Psychidae</taxon>
        <taxon>Oiketicinae</taxon>
        <taxon>Eumeta</taxon>
    </lineage>
</organism>
<keyword evidence="3" id="KW-1185">Reference proteome</keyword>
<feature type="compositionally biased region" description="Basic and acidic residues" evidence="1">
    <location>
        <begin position="72"/>
        <end position="87"/>
    </location>
</feature>
<keyword evidence="2" id="KW-0695">RNA-directed DNA polymerase</keyword>
<feature type="compositionally biased region" description="Low complexity" evidence="1">
    <location>
        <begin position="406"/>
        <end position="415"/>
    </location>
</feature>
<dbReference type="STRING" id="151549.A0A4C2A575"/>
<dbReference type="EMBL" id="BGZK01002602">
    <property type="protein sequence ID" value="GBP95238.1"/>
    <property type="molecule type" value="Genomic_DNA"/>
</dbReference>
<name>A0A4C2A575_EUMVA</name>
<sequence length="699" mass="77762">MARPSTVMIEPLLDVTGRAIKPPNSFRAVGRGRAHCGGDEEEGGLRCNSLLPRPRGICRPSEGSVLPSSPRTSDRDSSDARPEECPFKGRDTAAQMVLLMAEPQRVPPTILTSKRSPALTSMNQSSQPPERVDPNAWLEQLTDLQTIKTGQFPIQAVLQALIHIPGAPANLRLCAGSRHLWEDARLANSRRQDRTSWARLNSDLNKNFAQFLRVSSRRSFPSYRIQRFTRAGDVVHRGLELPDFIHPRIKVGTLEHNCDSGDLSMAFSGLIFHPGTSTAAGRQGLRVRSTRPGFSIPCPNGPRFGADVVGYRALHRLPFPNHVEVLYDGRTSSPDTDHAGHYCPQIIHPQTHRTNWACIQLEEPASPSVRRKLTWPRNIQPRNPDRVWPSDHSGINLPPMGPPTPAARAPAQTDAPLRHKGSGGDPGGHPASDSHSIAIHHAEVEHCVTEFLSTPIPLLPENYVSPTEQFRTILRLPKRALGPDGIPTIAIKQLPQKPWWRGPGSLMGYSGRVTFRKLEDGTRHPYRKFDLRQVSALRCSDALQRSPLAQVTSHSHREHNRGTAPLESFSIWRRRLTEVWHSGLLFKLIYNQLPRLRTVASFLKDRNFYVNVEDTTSDSHPISAGVSQGSCLSPCLYAVYTNDIPTLADQLQDWEDVILTLYADASAYLATSRWADLAAAKFQRSSTYCQTEWTDGVSL</sequence>
<comment type="caution">
    <text evidence="2">The sequence shown here is derived from an EMBL/GenBank/DDBJ whole genome shotgun (WGS) entry which is preliminary data.</text>
</comment>
<dbReference type="OrthoDB" id="418748at2759"/>
<keyword evidence="2" id="KW-0548">Nucleotidyltransferase</keyword>
<dbReference type="AlphaFoldDB" id="A0A4C2A575"/>
<protein>
    <submittedName>
        <fullName evidence="2">RNA-directed DNA polymerase from mobile element jockey</fullName>
    </submittedName>
</protein>
<evidence type="ECO:0000256" key="1">
    <source>
        <dbReference type="SAM" id="MobiDB-lite"/>
    </source>
</evidence>
<dbReference type="Proteomes" id="UP000299102">
    <property type="component" value="Unassembled WGS sequence"/>
</dbReference>
<evidence type="ECO:0000313" key="3">
    <source>
        <dbReference type="Proteomes" id="UP000299102"/>
    </source>
</evidence>
<evidence type="ECO:0000313" key="2">
    <source>
        <dbReference type="EMBL" id="GBP95238.1"/>
    </source>
</evidence>
<accession>A0A4C2A575</accession>